<gene>
    <name evidence="1" type="ORF">MtrunA17_Chr1g0154691</name>
</gene>
<dbReference type="EMBL" id="PSQE01000001">
    <property type="protein sequence ID" value="RHN77430.1"/>
    <property type="molecule type" value="Genomic_DNA"/>
</dbReference>
<evidence type="ECO:0000313" key="1">
    <source>
        <dbReference type="EMBL" id="RHN77430.1"/>
    </source>
</evidence>
<organism evidence="1 2">
    <name type="scientific">Medicago truncatula</name>
    <name type="common">Barrel medic</name>
    <name type="synonym">Medicago tribuloides</name>
    <dbReference type="NCBI Taxonomy" id="3880"/>
    <lineage>
        <taxon>Eukaryota</taxon>
        <taxon>Viridiplantae</taxon>
        <taxon>Streptophyta</taxon>
        <taxon>Embryophyta</taxon>
        <taxon>Tracheophyta</taxon>
        <taxon>Spermatophyta</taxon>
        <taxon>Magnoliopsida</taxon>
        <taxon>eudicotyledons</taxon>
        <taxon>Gunneridae</taxon>
        <taxon>Pentapetalae</taxon>
        <taxon>rosids</taxon>
        <taxon>fabids</taxon>
        <taxon>Fabales</taxon>
        <taxon>Fabaceae</taxon>
        <taxon>Papilionoideae</taxon>
        <taxon>50 kb inversion clade</taxon>
        <taxon>NPAAA clade</taxon>
        <taxon>Hologalegina</taxon>
        <taxon>IRL clade</taxon>
        <taxon>Trifolieae</taxon>
        <taxon>Medicago</taxon>
    </lineage>
</organism>
<dbReference type="Gramene" id="rna882">
    <property type="protein sequence ID" value="RHN77430.1"/>
    <property type="gene ID" value="gene882"/>
</dbReference>
<comment type="caution">
    <text evidence="1">The sequence shown here is derived from an EMBL/GenBank/DDBJ whole genome shotgun (WGS) entry which is preliminary data.</text>
</comment>
<name>A0A396JGQ8_MEDTR</name>
<protein>
    <submittedName>
        <fullName evidence="1">Uncharacterized protein</fullName>
    </submittedName>
</protein>
<evidence type="ECO:0000313" key="2">
    <source>
        <dbReference type="Proteomes" id="UP000265566"/>
    </source>
</evidence>
<sequence length="88" mass="10628">MYHKHKSYLQKTSTNKRWYITSKIIIQGWYKLQTCISFIQTLFKIQRNSYLSLKERLIDLLNSHDGHFDDKQPLKGDCRNNEDLDNCF</sequence>
<accession>A0A396JGQ8</accession>
<proteinExistence type="predicted"/>
<dbReference type="Proteomes" id="UP000265566">
    <property type="component" value="Chromosome 1"/>
</dbReference>
<dbReference type="AlphaFoldDB" id="A0A396JGQ8"/>
<reference evidence="2" key="1">
    <citation type="journal article" date="2018" name="Nat. Plants">
        <title>Whole-genome landscape of Medicago truncatula symbiotic genes.</title>
        <authorList>
            <person name="Pecrix Y."/>
            <person name="Staton S.E."/>
            <person name="Sallet E."/>
            <person name="Lelandais-Briere C."/>
            <person name="Moreau S."/>
            <person name="Carrere S."/>
            <person name="Blein T."/>
            <person name="Jardinaud M.F."/>
            <person name="Latrasse D."/>
            <person name="Zouine M."/>
            <person name="Zahm M."/>
            <person name="Kreplak J."/>
            <person name="Mayjonade B."/>
            <person name="Satge C."/>
            <person name="Perez M."/>
            <person name="Cauet S."/>
            <person name="Marande W."/>
            <person name="Chantry-Darmon C."/>
            <person name="Lopez-Roques C."/>
            <person name="Bouchez O."/>
            <person name="Berard A."/>
            <person name="Debelle F."/>
            <person name="Munos S."/>
            <person name="Bendahmane A."/>
            <person name="Berges H."/>
            <person name="Niebel A."/>
            <person name="Buitink J."/>
            <person name="Frugier F."/>
            <person name="Benhamed M."/>
            <person name="Crespi M."/>
            <person name="Gouzy J."/>
            <person name="Gamas P."/>
        </authorList>
    </citation>
    <scope>NUCLEOTIDE SEQUENCE [LARGE SCALE GENOMIC DNA]</scope>
    <source>
        <strain evidence="2">cv. Jemalong A17</strain>
    </source>
</reference>